<feature type="compositionally biased region" description="Basic and acidic residues" evidence="1">
    <location>
        <begin position="1049"/>
        <end position="1060"/>
    </location>
</feature>
<protein>
    <submittedName>
        <fullName evidence="4">Cyclic nucleotide-binding protein</fullName>
    </submittedName>
</protein>
<dbReference type="SMART" id="SM00100">
    <property type="entry name" value="cNMP"/>
    <property type="match status" value="1"/>
</dbReference>
<feature type="transmembrane region" description="Helical" evidence="2">
    <location>
        <begin position="135"/>
        <end position="156"/>
    </location>
</feature>
<dbReference type="InterPro" id="IPR051413">
    <property type="entry name" value="K/Na_HCN_channel"/>
</dbReference>
<dbReference type="GO" id="GO:0098855">
    <property type="term" value="C:HCN channel complex"/>
    <property type="evidence" value="ECO:0007669"/>
    <property type="project" value="TreeGrafter"/>
</dbReference>
<keyword evidence="2" id="KW-0812">Transmembrane</keyword>
<dbReference type="Proteomes" id="UP000054937">
    <property type="component" value="Unassembled WGS sequence"/>
</dbReference>
<dbReference type="PANTHER" id="PTHR45689">
    <property type="entry name" value="I[[H]] CHANNEL, ISOFORM E"/>
    <property type="match status" value="1"/>
</dbReference>
<dbReference type="EMBL" id="LDAU01000194">
    <property type="protein sequence ID" value="KRX00264.1"/>
    <property type="molecule type" value="Genomic_DNA"/>
</dbReference>
<comment type="caution">
    <text evidence="4">The sequence shown here is derived from an EMBL/GenBank/DDBJ whole genome shotgun (WGS) entry which is preliminary data.</text>
</comment>
<feature type="domain" description="Cyclic nucleotide-binding" evidence="3">
    <location>
        <begin position="321"/>
        <end position="428"/>
    </location>
</feature>
<dbReference type="PANTHER" id="PTHR45689:SF5">
    <property type="entry name" value="I[[H]] CHANNEL, ISOFORM E"/>
    <property type="match status" value="1"/>
</dbReference>
<dbReference type="OrthoDB" id="292483at2759"/>
<feature type="transmembrane region" description="Helical" evidence="2">
    <location>
        <begin position="188"/>
        <end position="206"/>
    </location>
</feature>
<dbReference type="GO" id="GO:0003254">
    <property type="term" value="P:regulation of membrane depolarization"/>
    <property type="evidence" value="ECO:0007669"/>
    <property type="project" value="TreeGrafter"/>
</dbReference>
<dbReference type="Gene3D" id="2.60.120.10">
    <property type="entry name" value="Jelly Rolls"/>
    <property type="match status" value="1"/>
</dbReference>
<feature type="region of interest" description="Disordered" evidence="1">
    <location>
        <begin position="697"/>
        <end position="735"/>
    </location>
</feature>
<feature type="region of interest" description="Disordered" evidence="1">
    <location>
        <begin position="1038"/>
        <end position="1060"/>
    </location>
</feature>
<evidence type="ECO:0000256" key="2">
    <source>
        <dbReference type="SAM" id="Phobius"/>
    </source>
</evidence>
<dbReference type="PROSITE" id="PS50042">
    <property type="entry name" value="CNMP_BINDING_3"/>
    <property type="match status" value="1"/>
</dbReference>
<reference evidence="4 5" key="1">
    <citation type="journal article" date="2015" name="Sci. Rep.">
        <title>Genome of the facultative scuticociliatosis pathogen Pseudocohnilembus persalinus provides insight into its virulence through horizontal gene transfer.</title>
        <authorList>
            <person name="Xiong J."/>
            <person name="Wang G."/>
            <person name="Cheng J."/>
            <person name="Tian M."/>
            <person name="Pan X."/>
            <person name="Warren A."/>
            <person name="Jiang C."/>
            <person name="Yuan D."/>
            <person name="Miao W."/>
        </authorList>
    </citation>
    <scope>NUCLEOTIDE SEQUENCE [LARGE SCALE GENOMIC DNA]</scope>
    <source>
        <strain evidence="4">36N120E</strain>
    </source>
</reference>
<dbReference type="SUPFAM" id="SSF81324">
    <property type="entry name" value="Voltage-gated potassium channels"/>
    <property type="match status" value="1"/>
</dbReference>
<gene>
    <name evidence="4" type="ORF">PPERSA_10763</name>
</gene>
<dbReference type="AlphaFoldDB" id="A0A0V0QDL7"/>
<evidence type="ECO:0000313" key="5">
    <source>
        <dbReference type="Proteomes" id="UP000054937"/>
    </source>
</evidence>
<organism evidence="4 5">
    <name type="scientific">Pseudocohnilembus persalinus</name>
    <name type="common">Ciliate</name>
    <dbReference type="NCBI Taxonomy" id="266149"/>
    <lineage>
        <taxon>Eukaryota</taxon>
        <taxon>Sar</taxon>
        <taxon>Alveolata</taxon>
        <taxon>Ciliophora</taxon>
        <taxon>Intramacronucleata</taxon>
        <taxon>Oligohymenophorea</taxon>
        <taxon>Scuticociliatia</taxon>
        <taxon>Philasterida</taxon>
        <taxon>Pseudocohnilembidae</taxon>
        <taxon>Pseudocohnilembus</taxon>
    </lineage>
</organism>
<feature type="region of interest" description="Disordered" evidence="1">
    <location>
        <begin position="603"/>
        <end position="622"/>
    </location>
</feature>
<dbReference type="InterPro" id="IPR018490">
    <property type="entry name" value="cNMP-bd_dom_sf"/>
</dbReference>
<dbReference type="CDD" id="cd00038">
    <property type="entry name" value="CAP_ED"/>
    <property type="match status" value="1"/>
</dbReference>
<keyword evidence="2" id="KW-0472">Membrane</keyword>
<dbReference type="InterPro" id="IPR000595">
    <property type="entry name" value="cNMP-bd_dom"/>
</dbReference>
<dbReference type="GO" id="GO:0005249">
    <property type="term" value="F:voltage-gated potassium channel activity"/>
    <property type="evidence" value="ECO:0007669"/>
    <property type="project" value="TreeGrafter"/>
</dbReference>
<evidence type="ECO:0000259" key="3">
    <source>
        <dbReference type="PROSITE" id="PS50042"/>
    </source>
</evidence>
<keyword evidence="2" id="KW-1133">Transmembrane helix</keyword>
<accession>A0A0V0QDL7</accession>
<evidence type="ECO:0000313" key="4">
    <source>
        <dbReference type="EMBL" id="KRX00264.1"/>
    </source>
</evidence>
<dbReference type="GO" id="GO:0035725">
    <property type="term" value="P:sodium ion transmembrane transport"/>
    <property type="evidence" value="ECO:0007669"/>
    <property type="project" value="TreeGrafter"/>
</dbReference>
<name>A0A0V0QDL7_PSEPJ</name>
<dbReference type="Pfam" id="PF00027">
    <property type="entry name" value="cNMP_binding"/>
    <property type="match status" value="1"/>
</dbReference>
<dbReference type="Gene3D" id="1.10.287.630">
    <property type="entry name" value="Helix hairpin bin"/>
    <property type="match status" value="1"/>
</dbReference>
<dbReference type="OMA" id="WDEYRNE"/>
<feature type="compositionally biased region" description="Polar residues" evidence="1">
    <location>
        <begin position="697"/>
        <end position="722"/>
    </location>
</feature>
<feature type="transmembrane region" description="Helical" evidence="2">
    <location>
        <begin position="95"/>
        <end position="114"/>
    </location>
</feature>
<dbReference type="SUPFAM" id="SSF51206">
    <property type="entry name" value="cAMP-binding domain-like"/>
    <property type="match status" value="1"/>
</dbReference>
<feature type="transmembrane region" description="Helical" evidence="2">
    <location>
        <begin position="213"/>
        <end position="231"/>
    </location>
</feature>
<dbReference type="Gene3D" id="1.10.287.70">
    <property type="match status" value="1"/>
</dbReference>
<dbReference type="InParanoid" id="A0A0V0QDL7"/>
<dbReference type="InterPro" id="IPR014710">
    <property type="entry name" value="RmlC-like_jellyroll"/>
</dbReference>
<sequence>MKKQNSYISNLNSQIEQSQNFSRNSFISQNQSEIFDYKLNFNENIGRGLFNDNDHQDLAQTIYKLDECDLSVGENDFFEQKKCMQNLNSTRFNDYTLVVFGYILELFIFLKIVSLMATFKRIERFCTENESIAQWFPLLILCVRVLLLAHIVGLIYHSVAVIEINYFDVDNTWINIMGFENSPWYTKYFHSIYWSVSTMVTILLYLPQNNVDTVFAVVTILFMTGVFGYALNTIGSIINETNKRKKIYNQERRALNRFFKKKQIPSKLRERITLYLDFIYIEESNKNDEEQTQIINKLSKSLQEEIMKEVNKENIEKFNFLLKEYTSECREQLKQIIIEEQYSQDEVIISQKNQNEDLFILLKGTAKISVQKSQETKNIQVSDLKKNSILGLYQFFTGQKSQEYQYQVLSQTSCTILKIDRQQFLAIVKQNDQDYEKFCMIRDYYLQYNLENNLVKSECFICHDQNHLFQNCTYCHYYADKKQLIYDYRNLNTQLRGIYERFPYKNSSPLDSLQEFFEVQQDILDPENEDKELNGYFKHDSSSSIHNLRLREIQSENESVFSKSPDYTYPNLENSYKMLRKPSIDSNTIKPNIENQKNSIQLMDHNPKSNISNLEQDQESNDRKLQQTIKSSEQKKIQLTVDSQFKKQQPIQNLTNYMDIASNNINNSQNDIPNNINMPNLSYNNNQIYTFLHHQNQNLDNSSPNLYEQQSTSKIQNTNELTPSKRHNSQSQNINNSSYRAINFNQLKNSYKHPKLVTQTFNQNNTTNNNNVQGYNHILPYNQQNNYNQSSNINNYNLSNIQTMNSLIKKEEQQVKNQLQKEKQIDDWDYINFELPKNYNVYMPHNNISNNKQICKTGNFNQEENENYDEISATSKPDQQIINSFNVMSNNLNHNNLQSQKFSQNNTQIGEKISPITVSLNTNNQLQFSNRNLIKKSNLKTQSFNNLLGVNCGLKNINPVIKNNQKVKLSLNPQTVQECNNSGNKSIDKQSNFQQKDNNTIDSKQKKPQNCQLILNEANKNNEIDENQEKNNQIQFQKNRGNQHQIYDNLKDSSDFKTYN</sequence>
<keyword evidence="5" id="KW-1185">Reference proteome</keyword>
<proteinExistence type="predicted"/>
<evidence type="ECO:0000256" key="1">
    <source>
        <dbReference type="SAM" id="MobiDB-lite"/>
    </source>
</evidence>